<dbReference type="InterPro" id="IPR051209">
    <property type="entry name" value="FAD-bind_Monooxygenase_sf"/>
</dbReference>
<sequence length="549" mass="62307">MRPAPFACSDEPARQPRRMRIVCIGAGMSGIAASYKFQRQMENAEFVIYEKNEEVSGTWWENRYKGCACDLPAHSYTFSWEGNPNWSRFYAGAEEIFEYYKGCAERWGCMKFIKLKHRVTSATWNESSSTWKLLIENRSGENVEDEGNVLISATGVLNQWRWPSIEGLHDFGGKLMHSARWDDSFEFHGKRVAVIGAGSSAIQIVPAIQGDVSQVISFIRSSTWITAEFAEQMASNGRETIYTPEEIERFNTDKAYFLEYRKRLARGATISYDVYRKDSALQKNAVERNKKAMRERLSNRSDLCEKVIPSFEVGCRRLTPGSGYLEALAADNSKVVFDTIERVNETGIVTKDGSQYDVDAIVCATGFDVSQKPAFPVMGRNGVDLRNFWKDAPIHYLSVAVPDFPNYFIVGGPNSTISNGSLIYGLEAAIDYAFKCTRKMQEEGISSMTVRRGPTDEFLEYRDALMQRMVWSGSCRSWYKNGKVDGPVTGPWCGSTMHYRQTLNEPRWEDYDIRYIGKNRFAYLGMGRIRGELEGNDMASILTDHSLES</sequence>
<dbReference type="InterPro" id="IPR036188">
    <property type="entry name" value="FAD/NAD-bd_sf"/>
</dbReference>
<protein>
    <submittedName>
        <fullName evidence="5">FAD/NAD(P)-binding domain-containing protein</fullName>
    </submittedName>
</protein>
<dbReference type="Pfam" id="PF00743">
    <property type="entry name" value="FMO-like"/>
    <property type="match status" value="1"/>
</dbReference>
<dbReference type="Proteomes" id="UP000799772">
    <property type="component" value="Unassembled WGS sequence"/>
</dbReference>
<evidence type="ECO:0000256" key="4">
    <source>
        <dbReference type="ARBA" id="ARBA00023002"/>
    </source>
</evidence>
<organism evidence="5 6">
    <name type="scientific">Rhizodiscina lignyota</name>
    <dbReference type="NCBI Taxonomy" id="1504668"/>
    <lineage>
        <taxon>Eukaryota</taxon>
        <taxon>Fungi</taxon>
        <taxon>Dikarya</taxon>
        <taxon>Ascomycota</taxon>
        <taxon>Pezizomycotina</taxon>
        <taxon>Dothideomycetes</taxon>
        <taxon>Pleosporomycetidae</taxon>
        <taxon>Aulographales</taxon>
        <taxon>Rhizodiscinaceae</taxon>
        <taxon>Rhizodiscina</taxon>
    </lineage>
</organism>
<dbReference type="PANTHER" id="PTHR42877:SF11">
    <property type="entry name" value="MONOOXYGENASE, PUTATIVE (AFU_ORTHOLOGUE AFUA_6G13790)-RELATED"/>
    <property type="match status" value="1"/>
</dbReference>
<dbReference type="AlphaFoldDB" id="A0A9P4I8Y1"/>
<dbReference type="PANTHER" id="PTHR42877">
    <property type="entry name" value="L-ORNITHINE N(5)-MONOOXYGENASE-RELATED"/>
    <property type="match status" value="1"/>
</dbReference>
<evidence type="ECO:0000256" key="3">
    <source>
        <dbReference type="ARBA" id="ARBA00022827"/>
    </source>
</evidence>
<dbReference type="OrthoDB" id="74360at2759"/>
<keyword evidence="4" id="KW-0560">Oxidoreductase</keyword>
<proteinExistence type="inferred from homology"/>
<keyword evidence="6" id="KW-1185">Reference proteome</keyword>
<dbReference type="GO" id="GO:0004499">
    <property type="term" value="F:N,N-dimethylaniline monooxygenase activity"/>
    <property type="evidence" value="ECO:0007669"/>
    <property type="project" value="InterPro"/>
</dbReference>
<name>A0A9P4I8Y1_9PEZI</name>
<evidence type="ECO:0000313" key="5">
    <source>
        <dbReference type="EMBL" id="KAF2094890.1"/>
    </source>
</evidence>
<keyword evidence="2" id="KW-0285">Flavoprotein</keyword>
<keyword evidence="3" id="KW-0274">FAD</keyword>
<dbReference type="GO" id="GO:0050660">
    <property type="term" value="F:flavin adenine dinucleotide binding"/>
    <property type="evidence" value="ECO:0007669"/>
    <property type="project" value="InterPro"/>
</dbReference>
<dbReference type="SUPFAM" id="SSF51905">
    <property type="entry name" value="FAD/NAD(P)-binding domain"/>
    <property type="match status" value="2"/>
</dbReference>
<evidence type="ECO:0000256" key="1">
    <source>
        <dbReference type="ARBA" id="ARBA00010139"/>
    </source>
</evidence>
<dbReference type="InterPro" id="IPR020946">
    <property type="entry name" value="Flavin_mOase-like"/>
</dbReference>
<evidence type="ECO:0000313" key="6">
    <source>
        <dbReference type="Proteomes" id="UP000799772"/>
    </source>
</evidence>
<accession>A0A9P4I8Y1</accession>
<comment type="caution">
    <text evidence="5">The sequence shown here is derived from an EMBL/GenBank/DDBJ whole genome shotgun (WGS) entry which is preliminary data.</text>
</comment>
<comment type="similarity">
    <text evidence="1">Belongs to the FAD-binding monooxygenase family.</text>
</comment>
<reference evidence="5" key="1">
    <citation type="journal article" date="2020" name="Stud. Mycol.">
        <title>101 Dothideomycetes genomes: a test case for predicting lifestyles and emergence of pathogens.</title>
        <authorList>
            <person name="Haridas S."/>
            <person name="Albert R."/>
            <person name="Binder M."/>
            <person name="Bloem J."/>
            <person name="Labutti K."/>
            <person name="Salamov A."/>
            <person name="Andreopoulos B."/>
            <person name="Baker S."/>
            <person name="Barry K."/>
            <person name="Bills G."/>
            <person name="Bluhm B."/>
            <person name="Cannon C."/>
            <person name="Castanera R."/>
            <person name="Culley D."/>
            <person name="Daum C."/>
            <person name="Ezra D."/>
            <person name="Gonzalez J."/>
            <person name="Henrissat B."/>
            <person name="Kuo A."/>
            <person name="Liang C."/>
            <person name="Lipzen A."/>
            <person name="Lutzoni F."/>
            <person name="Magnuson J."/>
            <person name="Mondo S."/>
            <person name="Nolan M."/>
            <person name="Ohm R."/>
            <person name="Pangilinan J."/>
            <person name="Park H.-J."/>
            <person name="Ramirez L."/>
            <person name="Alfaro M."/>
            <person name="Sun H."/>
            <person name="Tritt A."/>
            <person name="Yoshinaga Y."/>
            <person name="Zwiers L.-H."/>
            <person name="Turgeon B."/>
            <person name="Goodwin S."/>
            <person name="Spatafora J."/>
            <person name="Crous P."/>
            <person name="Grigoriev I."/>
        </authorList>
    </citation>
    <scope>NUCLEOTIDE SEQUENCE</scope>
    <source>
        <strain evidence="5">CBS 133067</strain>
    </source>
</reference>
<gene>
    <name evidence="5" type="ORF">NA57DRAFT_45967</name>
</gene>
<dbReference type="EMBL" id="ML978133">
    <property type="protein sequence ID" value="KAF2094890.1"/>
    <property type="molecule type" value="Genomic_DNA"/>
</dbReference>
<dbReference type="GO" id="GO:0050661">
    <property type="term" value="F:NADP binding"/>
    <property type="evidence" value="ECO:0007669"/>
    <property type="project" value="InterPro"/>
</dbReference>
<evidence type="ECO:0000256" key="2">
    <source>
        <dbReference type="ARBA" id="ARBA00022630"/>
    </source>
</evidence>
<dbReference type="Gene3D" id="3.50.50.60">
    <property type="entry name" value="FAD/NAD(P)-binding domain"/>
    <property type="match status" value="2"/>
</dbReference>